<name>A0A6G6Y151_9SPHN</name>
<dbReference type="SUPFAM" id="SSF50475">
    <property type="entry name" value="FMN-binding split barrel"/>
    <property type="match status" value="1"/>
</dbReference>
<keyword evidence="3" id="KW-1185">Reference proteome</keyword>
<organism evidence="2 3">
    <name type="scientific">Stakelama tenebrarum</name>
    <dbReference type="NCBI Taxonomy" id="2711215"/>
    <lineage>
        <taxon>Bacteria</taxon>
        <taxon>Pseudomonadati</taxon>
        <taxon>Pseudomonadota</taxon>
        <taxon>Alphaproteobacteria</taxon>
        <taxon>Sphingomonadales</taxon>
        <taxon>Sphingomonadaceae</taxon>
        <taxon>Stakelama</taxon>
    </lineage>
</organism>
<evidence type="ECO:0000259" key="1">
    <source>
        <dbReference type="Pfam" id="PF01243"/>
    </source>
</evidence>
<dbReference type="AlphaFoldDB" id="A0A6G6Y151"/>
<proteinExistence type="predicted"/>
<reference evidence="2 3" key="1">
    <citation type="submission" date="2020-02" db="EMBL/GenBank/DDBJ databases">
        <authorList>
            <person name="Zheng R.K."/>
            <person name="Sun C.M."/>
        </authorList>
    </citation>
    <scope>NUCLEOTIDE SEQUENCE [LARGE SCALE GENOMIC DNA]</scope>
    <source>
        <strain evidence="3">zrk23</strain>
    </source>
</reference>
<evidence type="ECO:0000313" key="3">
    <source>
        <dbReference type="Proteomes" id="UP000501568"/>
    </source>
</evidence>
<evidence type="ECO:0000313" key="2">
    <source>
        <dbReference type="EMBL" id="QIG78561.1"/>
    </source>
</evidence>
<dbReference type="Pfam" id="PF01243">
    <property type="entry name" value="PNPOx_N"/>
    <property type="match status" value="1"/>
</dbReference>
<gene>
    <name evidence="2" type="ORF">G5C33_01330</name>
</gene>
<dbReference type="PANTHER" id="PTHR42815">
    <property type="entry name" value="FAD-BINDING, PUTATIVE (AFU_ORTHOLOGUE AFUA_6G07600)-RELATED"/>
    <property type="match status" value="1"/>
</dbReference>
<feature type="domain" description="Pyridoxamine 5'-phosphate oxidase N-terminal" evidence="1">
    <location>
        <begin position="150"/>
        <end position="262"/>
    </location>
</feature>
<dbReference type="RefSeq" id="WP_165325559.1">
    <property type="nucleotide sequence ID" value="NZ_CP049109.1"/>
</dbReference>
<accession>A0A6G6Y151</accession>
<dbReference type="EMBL" id="CP049109">
    <property type="protein sequence ID" value="QIG78561.1"/>
    <property type="molecule type" value="Genomic_DNA"/>
</dbReference>
<dbReference type="PANTHER" id="PTHR42815:SF2">
    <property type="entry name" value="FAD-BINDING, PUTATIVE (AFU_ORTHOLOGUE AFUA_6G07600)-RELATED"/>
    <property type="match status" value="1"/>
</dbReference>
<protein>
    <submittedName>
        <fullName evidence="2">Pyridoxamine 5-phosphate oxidase</fullName>
    </submittedName>
</protein>
<sequence length="334" mass="35183">MTVIDTIGALEGIIGKTPPPMHLKIIDHLDPGALRWIAQSPLMFAGVGDGAGVTVTLAGDAPGFANGDSRELRVPAASLDDSALMRPGAAFGSLFLLPGIGETLRVNGRVAAVETDHVHIAVEECYGHCAKALIRSELWAAQPVQAPGDAAAFVAASRFLALATVSAQDRADLSPKGDPAGCMAQLDGDVLWFADRPGNRRVDSFRNIVEQPQLALALLVPGASRVGLVRGQTQLTTDPAARERFTVQDKTPLLAIRVAVDTIVLRDSPALTHANLWPVHATSDIDPTRLFVEHIKLNKAGGVGAALARASLSVPGVTGLLKKGLDKDYKENLY</sequence>
<dbReference type="InterPro" id="IPR012349">
    <property type="entry name" value="Split_barrel_FMN-bd"/>
</dbReference>
<dbReference type="Gene3D" id="2.30.110.10">
    <property type="entry name" value="Electron Transport, Fmn-binding Protein, Chain A"/>
    <property type="match status" value="1"/>
</dbReference>
<dbReference type="InterPro" id="IPR011576">
    <property type="entry name" value="Pyridox_Oxase_N"/>
</dbReference>
<dbReference type="Proteomes" id="UP000501568">
    <property type="component" value="Chromosome"/>
</dbReference>
<dbReference type="KEGG" id="spzr:G5C33_01330"/>